<dbReference type="PANTHER" id="PTHR30213:SF0">
    <property type="entry name" value="UPF0761 MEMBRANE PROTEIN YIHY"/>
    <property type="match status" value="1"/>
</dbReference>
<dbReference type="NCBIfam" id="TIGR00765">
    <property type="entry name" value="yihY_not_rbn"/>
    <property type="match status" value="1"/>
</dbReference>
<keyword evidence="5 7" id="KW-0472">Membrane</keyword>
<dbReference type="RefSeq" id="WP_114918559.1">
    <property type="nucleotide sequence ID" value="NZ_CP031263.1"/>
</dbReference>
<dbReference type="EMBL" id="CP031263">
    <property type="protein sequence ID" value="AXH88489.1"/>
    <property type="molecule type" value="Genomic_DNA"/>
</dbReference>
<feature type="transmembrane region" description="Helical" evidence="7">
    <location>
        <begin position="144"/>
        <end position="168"/>
    </location>
</feature>
<feature type="transmembrane region" description="Helical" evidence="7">
    <location>
        <begin position="189"/>
        <end position="214"/>
    </location>
</feature>
<protein>
    <submittedName>
        <fullName evidence="8">YihY/virulence factor BrkB family protein</fullName>
    </submittedName>
</protein>
<feature type="compositionally biased region" description="Low complexity" evidence="6">
    <location>
        <begin position="42"/>
        <end position="57"/>
    </location>
</feature>
<dbReference type="Pfam" id="PF03631">
    <property type="entry name" value="Virul_fac_BrkB"/>
    <property type="match status" value="1"/>
</dbReference>
<comment type="subcellular location">
    <subcellularLocation>
        <location evidence="1">Cell membrane</location>
        <topology evidence="1">Multi-pass membrane protein</topology>
    </subcellularLocation>
</comment>
<evidence type="ECO:0000256" key="4">
    <source>
        <dbReference type="ARBA" id="ARBA00022989"/>
    </source>
</evidence>
<keyword evidence="2" id="KW-1003">Cell membrane</keyword>
<accession>A0A6N3JU83</accession>
<gene>
    <name evidence="8" type="ORF">DVH21_00280</name>
</gene>
<feature type="transmembrane region" description="Helical" evidence="7">
    <location>
        <begin position="84"/>
        <end position="106"/>
    </location>
</feature>
<keyword evidence="3 7" id="KW-0812">Transmembrane</keyword>
<evidence type="ECO:0000256" key="7">
    <source>
        <dbReference type="SAM" id="Phobius"/>
    </source>
</evidence>
<feature type="transmembrane region" description="Helical" evidence="7">
    <location>
        <begin position="234"/>
        <end position="253"/>
    </location>
</feature>
<dbReference type="AlphaFoldDB" id="A0A6N3JU83"/>
<evidence type="ECO:0000256" key="3">
    <source>
        <dbReference type="ARBA" id="ARBA00022692"/>
    </source>
</evidence>
<sequence>MAARDDAHDVHEDTRDGREDAPTTRDDARAGHDRPDGRKHAGPVGPDDGPDSPADLSATGWMATLKRTVREFQDDSLTDWAAALTYYGVLSIFPGVLVLISVLGLLGERATEGVRDTVGQAVPEENIRRIIESAIDQAGQSGGLASIAAIVGLVAAFWSASGYVAAFMRASNSIYDVPEGRPIWKTLPVRLGVTAVIGVMLLISAVIVVFTGGLAEQAGNAIGLGETAVTVWNIAKWPVLLVLVSLMFAILYWASPNARHGGFRWVSPGGVLAVVLWLVVSGLFALYVSNFGSYNKTYGAVAGVIIFLVWLWLSNVAILLGAEFDAELERSRAIAAGHPADEEPYVELRDDRKLRKKGRAHSR</sequence>
<evidence type="ECO:0000313" key="8">
    <source>
        <dbReference type="EMBL" id="AXH88489.1"/>
    </source>
</evidence>
<dbReference type="PANTHER" id="PTHR30213">
    <property type="entry name" value="INNER MEMBRANE PROTEIN YHJD"/>
    <property type="match status" value="1"/>
</dbReference>
<organism evidence="8 9">
    <name type="scientific">Micromonospora aurantiaca</name>
    <name type="common">nom. illeg.</name>
    <dbReference type="NCBI Taxonomy" id="47850"/>
    <lineage>
        <taxon>Bacteria</taxon>
        <taxon>Bacillati</taxon>
        <taxon>Actinomycetota</taxon>
        <taxon>Actinomycetes</taxon>
        <taxon>Micromonosporales</taxon>
        <taxon>Micromonosporaceae</taxon>
        <taxon>Micromonospora</taxon>
    </lineage>
</organism>
<feature type="transmembrane region" description="Helical" evidence="7">
    <location>
        <begin position="265"/>
        <end position="288"/>
    </location>
</feature>
<name>A0A6N3JU83_9ACTN</name>
<evidence type="ECO:0000256" key="5">
    <source>
        <dbReference type="ARBA" id="ARBA00023136"/>
    </source>
</evidence>
<evidence type="ECO:0000256" key="2">
    <source>
        <dbReference type="ARBA" id="ARBA00022475"/>
    </source>
</evidence>
<evidence type="ECO:0000256" key="1">
    <source>
        <dbReference type="ARBA" id="ARBA00004651"/>
    </source>
</evidence>
<evidence type="ECO:0000313" key="9">
    <source>
        <dbReference type="Proteomes" id="UP000253958"/>
    </source>
</evidence>
<keyword evidence="4 7" id="KW-1133">Transmembrane helix</keyword>
<dbReference type="PIRSF" id="PIRSF035875">
    <property type="entry name" value="RNase_BN"/>
    <property type="match status" value="1"/>
</dbReference>
<dbReference type="GO" id="GO:0005886">
    <property type="term" value="C:plasma membrane"/>
    <property type="evidence" value="ECO:0007669"/>
    <property type="project" value="UniProtKB-SubCell"/>
</dbReference>
<dbReference type="Proteomes" id="UP000253958">
    <property type="component" value="Chromosome"/>
</dbReference>
<evidence type="ECO:0000256" key="6">
    <source>
        <dbReference type="SAM" id="MobiDB-lite"/>
    </source>
</evidence>
<feature type="transmembrane region" description="Helical" evidence="7">
    <location>
        <begin position="300"/>
        <end position="322"/>
    </location>
</feature>
<feature type="region of interest" description="Disordered" evidence="6">
    <location>
        <begin position="1"/>
        <end position="57"/>
    </location>
</feature>
<reference evidence="8 9" key="1">
    <citation type="submission" date="2018-07" db="EMBL/GenBank/DDBJ databases">
        <authorList>
            <person name="Ye Y."/>
        </authorList>
    </citation>
    <scope>NUCLEOTIDE SEQUENCE [LARGE SCALE GENOMIC DNA]</scope>
    <source>
        <strain evidence="9">H14(2018)</strain>
    </source>
</reference>
<dbReference type="InterPro" id="IPR017039">
    <property type="entry name" value="Virul_fac_BrkB"/>
</dbReference>
<proteinExistence type="predicted"/>
<feature type="compositionally biased region" description="Basic and acidic residues" evidence="6">
    <location>
        <begin position="1"/>
        <end position="39"/>
    </location>
</feature>
<reference evidence="8 9" key="2">
    <citation type="submission" date="2018-08" db="EMBL/GenBank/DDBJ databases">
        <title>Streptomyces kandeliansis sp. nov., an endophytic bacterium isolated from mangrove plant.</title>
        <authorList>
            <person name="Wang R."/>
        </authorList>
    </citation>
    <scope>NUCLEOTIDE SEQUENCE [LARGE SCALE GENOMIC DNA]</scope>
    <source>
        <strain evidence="9">H14(2018)</strain>
    </source>
</reference>